<dbReference type="EC" id="2.7.1.31" evidence="5"/>
<protein>
    <submittedName>
        <fullName evidence="5">Glycerate kinase</fullName>
        <ecNumber evidence="5">2.7.1.31</ecNumber>
    </submittedName>
</protein>
<dbReference type="InterPro" id="IPR018193">
    <property type="entry name" value="Glyc_kinase_flavodox-like_fold"/>
</dbReference>
<organism evidence="5 6">
    <name type="scientific">Bifidobacterium adolescentis</name>
    <dbReference type="NCBI Taxonomy" id="1680"/>
    <lineage>
        <taxon>Bacteria</taxon>
        <taxon>Bacillati</taxon>
        <taxon>Actinomycetota</taxon>
        <taxon>Actinomycetes</taxon>
        <taxon>Bifidobacteriales</taxon>
        <taxon>Bifidobacteriaceae</taxon>
        <taxon>Bifidobacterium</taxon>
    </lineage>
</organism>
<dbReference type="GO" id="GO:0031388">
    <property type="term" value="P:organic acid phosphorylation"/>
    <property type="evidence" value="ECO:0007669"/>
    <property type="project" value="UniProtKB-UniRule"/>
</dbReference>
<dbReference type="InterPro" id="IPR018197">
    <property type="entry name" value="Glycerate_kinase_RE-like"/>
</dbReference>
<evidence type="ECO:0000256" key="3">
    <source>
        <dbReference type="ARBA" id="ARBA00022777"/>
    </source>
</evidence>
<dbReference type="InterPro" id="IPR036129">
    <property type="entry name" value="Glycerate_kinase_sf"/>
</dbReference>
<dbReference type="Gene3D" id="3.40.50.10350">
    <property type="entry name" value="Glycerate kinase, domain 1"/>
    <property type="match status" value="1"/>
</dbReference>
<dbReference type="Gene3D" id="3.90.1510.10">
    <property type="entry name" value="Glycerate kinase, domain 2"/>
    <property type="match status" value="1"/>
</dbReference>
<dbReference type="NCBIfam" id="TIGR00045">
    <property type="entry name" value="glycerate kinase"/>
    <property type="match status" value="1"/>
</dbReference>
<dbReference type="PANTHER" id="PTHR21599">
    <property type="entry name" value="GLYCERATE KINASE"/>
    <property type="match status" value="1"/>
</dbReference>
<dbReference type="RefSeq" id="WP_055679985.1">
    <property type="nucleotide sequence ID" value="NZ_CYYI01000001.1"/>
</dbReference>
<evidence type="ECO:0000256" key="2">
    <source>
        <dbReference type="ARBA" id="ARBA00022679"/>
    </source>
</evidence>
<dbReference type="PIRSF" id="PIRSF006078">
    <property type="entry name" value="GlxK"/>
    <property type="match status" value="1"/>
</dbReference>
<keyword evidence="2 4" id="KW-0808">Transferase</keyword>
<dbReference type="Proteomes" id="UP000095647">
    <property type="component" value="Unassembled WGS sequence"/>
</dbReference>
<dbReference type="SUPFAM" id="SSF110738">
    <property type="entry name" value="Glycerate kinase I"/>
    <property type="match status" value="1"/>
</dbReference>
<dbReference type="GO" id="GO:0008887">
    <property type="term" value="F:glycerate kinase activity"/>
    <property type="evidence" value="ECO:0007669"/>
    <property type="project" value="UniProtKB-UniRule"/>
</dbReference>
<evidence type="ECO:0000313" key="5">
    <source>
        <dbReference type="EMBL" id="CUN34236.1"/>
    </source>
</evidence>
<comment type="similarity">
    <text evidence="1 4">Belongs to the glycerate kinase type-1 family.</text>
</comment>
<sequence>MKYLLAPDSFKEAASAQAVAESMRRGVAAGDPGAECRMMPLSDGGEGLTDALVQSTGGELRSEHAHDALGRPIITRYGFLGEGGFGTSHDGENPRTAVVELAAASGIERISPADRDPLAASTFGTGELIRAAIDAGAERIVLGLGGSATTDGGTGLARALGHRFLDADDCELPLGGGALPRLARIDDTEVPDDVRNIPIVLACDVTNPLTGTDGAAAVFAPQKGANTEQAALLDCGLGRLADAITALNGRKITDKPGAGAAGGTGGGMLGLFNATMRPGIELVLDLLHAREACAWADVVITGEGSIDGQTPYGKVPSGIARLAKSQGKPVIAIGGKVTRDPNVTAALNEAGIVATFGIAPGPAALPELLTGTKRNVEATCAAIASLLSVARECSSRPHQ</sequence>
<dbReference type="Pfam" id="PF02595">
    <property type="entry name" value="Gly_kinase"/>
    <property type="match status" value="1"/>
</dbReference>
<dbReference type="AlphaFoldDB" id="A0A173W5J9"/>
<evidence type="ECO:0000256" key="4">
    <source>
        <dbReference type="PIRNR" id="PIRNR006078"/>
    </source>
</evidence>
<gene>
    <name evidence="5" type="primary">glxK</name>
    <name evidence="5" type="ORF">ERS852382_00040</name>
</gene>
<evidence type="ECO:0000313" key="6">
    <source>
        <dbReference type="Proteomes" id="UP000095647"/>
    </source>
</evidence>
<dbReference type="EMBL" id="CYYI01000001">
    <property type="protein sequence ID" value="CUN34236.1"/>
    <property type="molecule type" value="Genomic_DNA"/>
</dbReference>
<keyword evidence="3 4" id="KW-0418">Kinase</keyword>
<dbReference type="InterPro" id="IPR004381">
    <property type="entry name" value="Glycerate_kinase"/>
</dbReference>
<evidence type="ECO:0000256" key="1">
    <source>
        <dbReference type="ARBA" id="ARBA00006284"/>
    </source>
</evidence>
<reference evidence="5 6" key="1">
    <citation type="submission" date="2015-09" db="EMBL/GenBank/DDBJ databases">
        <authorList>
            <consortium name="Pathogen Informatics"/>
        </authorList>
    </citation>
    <scope>NUCLEOTIDE SEQUENCE [LARGE SCALE GENOMIC DNA]</scope>
    <source>
        <strain evidence="5 6">2789STDY5608824</strain>
    </source>
</reference>
<dbReference type="PANTHER" id="PTHR21599:SF0">
    <property type="entry name" value="GLYCERATE KINASE"/>
    <property type="match status" value="1"/>
</dbReference>
<accession>A0A173W5J9</accession>
<proteinExistence type="inferred from homology"/>
<name>A0A173W5J9_BIFAD</name>